<evidence type="ECO:0000256" key="1">
    <source>
        <dbReference type="ARBA" id="ARBA00004370"/>
    </source>
</evidence>
<comment type="caution">
    <text evidence="7">The sequence shown here is derived from an EMBL/GenBank/DDBJ whole genome shotgun (WGS) entry which is preliminary data.</text>
</comment>
<dbReference type="PANTHER" id="PTHR30627">
    <property type="entry name" value="PEPTIDOGLYCAN D,D-TRANSPEPTIDASE"/>
    <property type="match status" value="1"/>
</dbReference>
<dbReference type="SUPFAM" id="SSF56519">
    <property type="entry name" value="Penicillin binding protein dimerisation domain"/>
    <property type="match status" value="1"/>
</dbReference>
<protein>
    <submittedName>
        <fullName evidence="7">Penicillin-binding transpeptidase domain-containing protein</fullName>
    </submittedName>
</protein>
<feature type="domain" description="Penicillin-binding protein dimerisation" evidence="6">
    <location>
        <begin position="150"/>
        <end position="303"/>
    </location>
</feature>
<dbReference type="InterPro" id="IPR050515">
    <property type="entry name" value="Beta-lactam/transpept"/>
</dbReference>
<dbReference type="Pfam" id="PF03717">
    <property type="entry name" value="PBP_dimer"/>
    <property type="match status" value="1"/>
</dbReference>
<dbReference type="InterPro" id="IPR036138">
    <property type="entry name" value="PBP_dimer_sf"/>
</dbReference>
<gene>
    <name evidence="7" type="ORF">GCM10023153_08440</name>
</gene>
<name>A0ABP8JHT0_9MICO</name>
<evidence type="ECO:0000256" key="2">
    <source>
        <dbReference type="ARBA" id="ARBA00007171"/>
    </source>
</evidence>
<comment type="subcellular location">
    <subcellularLocation>
        <location evidence="1">Membrane</location>
    </subcellularLocation>
</comment>
<dbReference type="Gene3D" id="3.90.1310.10">
    <property type="entry name" value="Penicillin-binding protein 2a (Domain 2)"/>
    <property type="match status" value="1"/>
</dbReference>
<dbReference type="RefSeq" id="WP_159902628.1">
    <property type="nucleotide sequence ID" value="NZ_BAABFX010000018.1"/>
</dbReference>
<dbReference type="InterPro" id="IPR001460">
    <property type="entry name" value="PCN-bd_Tpept"/>
</dbReference>
<dbReference type="Proteomes" id="UP001500390">
    <property type="component" value="Unassembled WGS sequence"/>
</dbReference>
<sequence length="630" mass="63745">MKSRIALLVAALLVLVAGAGGVWWWRQQGSEQDAAAKAALAAFAAAWVAKDVSTVPFADTALRDTFPDVVKDLGEAPVEVTVGDSARDGDTASADLAVRWTLPGEVAWSYSVPTTVTRSGETWQVATPSAGTPWHPDLPPGETFSMERTTGERGDLVDRAGDPLMPLGTVHNVAIDPVNATPEAVAALEPIVDADAGSLTDALAKATASGSKAPIPVISYRDADWEPRAAKITALAPSVIAPTSQQPLAVTRTFGQPLLGTVGEVTAEVVDKSDGRYVAGDRAGLSGLQAQYDQQLAGAVGLRVETSGGVVLFEQAATDGTDVVTTLDPGIQGAAEEALAAAELKVPGAIVAVHVPTGEVLAAANSPSSGFDRALTGRYPPGSTFKVATTYAYLTNGIITPTSPVPCPKTTTVDGLEFGNFGGSSLPGSPPFSKSFSESCNTAFVSLADSLEADDLTTAAKTLGIGAGWADTVGVTGAFDGSVPATTGGTDAAAASIGQGRVEVSPLALAVMSGSIGRGTFLAPVLVKGPEATTPRPSPIDGKAVADLRAMMLSVVAGGSGAEASGAPGGQLRGKTGTAEYGTDPDAPPRVWFTGYQGDVAFAVLVEEGRSGGLVAAPIAKDFLTRVAAL</sequence>
<dbReference type="EMBL" id="BAABFX010000018">
    <property type="protein sequence ID" value="GAA4390992.1"/>
    <property type="molecule type" value="Genomic_DNA"/>
</dbReference>
<dbReference type="Gene3D" id="3.40.710.10">
    <property type="entry name" value="DD-peptidase/beta-lactamase superfamily"/>
    <property type="match status" value="1"/>
</dbReference>
<evidence type="ECO:0000256" key="3">
    <source>
        <dbReference type="ARBA" id="ARBA00023136"/>
    </source>
</evidence>
<dbReference type="InterPro" id="IPR012338">
    <property type="entry name" value="Beta-lactam/transpept-like"/>
</dbReference>
<feature type="region of interest" description="Disordered" evidence="4">
    <location>
        <begin position="560"/>
        <end position="586"/>
    </location>
</feature>
<organism evidence="7 8">
    <name type="scientific">Ornithinibacter aureus</name>
    <dbReference type="NCBI Taxonomy" id="622664"/>
    <lineage>
        <taxon>Bacteria</taxon>
        <taxon>Bacillati</taxon>
        <taxon>Actinomycetota</taxon>
        <taxon>Actinomycetes</taxon>
        <taxon>Micrococcales</taxon>
        <taxon>Intrasporangiaceae</taxon>
        <taxon>Ornithinibacter</taxon>
    </lineage>
</organism>
<keyword evidence="3" id="KW-0472">Membrane</keyword>
<accession>A0ABP8JHT0</accession>
<evidence type="ECO:0000313" key="7">
    <source>
        <dbReference type="EMBL" id="GAA4390992.1"/>
    </source>
</evidence>
<dbReference type="Gene3D" id="3.30.1390.30">
    <property type="entry name" value="Penicillin-binding protein 2a, domain 3"/>
    <property type="match status" value="1"/>
</dbReference>
<dbReference type="PANTHER" id="PTHR30627:SF24">
    <property type="entry name" value="PENICILLIN-BINDING PROTEIN 4B"/>
    <property type="match status" value="1"/>
</dbReference>
<dbReference type="SUPFAM" id="SSF56601">
    <property type="entry name" value="beta-lactamase/transpeptidase-like"/>
    <property type="match status" value="1"/>
</dbReference>
<dbReference type="InterPro" id="IPR005311">
    <property type="entry name" value="PBP_dimer"/>
</dbReference>
<evidence type="ECO:0000313" key="8">
    <source>
        <dbReference type="Proteomes" id="UP001500390"/>
    </source>
</evidence>
<evidence type="ECO:0000256" key="4">
    <source>
        <dbReference type="SAM" id="MobiDB-lite"/>
    </source>
</evidence>
<dbReference type="Pfam" id="PF00905">
    <property type="entry name" value="Transpeptidase"/>
    <property type="match status" value="1"/>
</dbReference>
<evidence type="ECO:0000259" key="5">
    <source>
        <dbReference type="Pfam" id="PF00905"/>
    </source>
</evidence>
<feature type="domain" description="Penicillin-binding protein transpeptidase" evidence="5">
    <location>
        <begin position="348"/>
        <end position="624"/>
    </location>
</feature>
<proteinExistence type="inferred from homology"/>
<reference evidence="8" key="1">
    <citation type="journal article" date="2019" name="Int. J. Syst. Evol. Microbiol.">
        <title>The Global Catalogue of Microorganisms (GCM) 10K type strain sequencing project: providing services to taxonomists for standard genome sequencing and annotation.</title>
        <authorList>
            <consortium name="The Broad Institute Genomics Platform"/>
            <consortium name="The Broad Institute Genome Sequencing Center for Infectious Disease"/>
            <person name="Wu L."/>
            <person name="Ma J."/>
        </authorList>
    </citation>
    <scope>NUCLEOTIDE SEQUENCE [LARGE SCALE GENOMIC DNA]</scope>
    <source>
        <strain evidence="8">JCM 17738</strain>
    </source>
</reference>
<evidence type="ECO:0000259" key="6">
    <source>
        <dbReference type="Pfam" id="PF03717"/>
    </source>
</evidence>
<keyword evidence="8" id="KW-1185">Reference proteome</keyword>
<comment type="similarity">
    <text evidence="2">Belongs to the transpeptidase family.</text>
</comment>